<dbReference type="GO" id="GO:0080120">
    <property type="term" value="P:CAAX-box protein maturation"/>
    <property type="evidence" value="ECO:0007669"/>
    <property type="project" value="UniProtKB-ARBA"/>
</dbReference>
<accession>A0A1M6QUB6</accession>
<proteinExistence type="predicted"/>
<organism evidence="3 4">
    <name type="scientific">Clostridium cavendishii DSM 21758</name>
    <dbReference type="NCBI Taxonomy" id="1121302"/>
    <lineage>
        <taxon>Bacteria</taxon>
        <taxon>Bacillati</taxon>
        <taxon>Bacillota</taxon>
        <taxon>Clostridia</taxon>
        <taxon>Eubacteriales</taxon>
        <taxon>Clostridiaceae</taxon>
        <taxon>Clostridium</taxon>
    </lineage>
</organism>
<dbReference type="GO" id="GO:0004175">
    <property type="term" value="F:endopeptidase activity"/>
    <property type="evidence" value="ECO:0007669"/>
    <property type="project" value="UniProtKB-ARBA"/>
</dbReference>
<feature type="transmembrane region" description="Helical" evidence="1">
    <location>
        <begin position="130"/>
        <end position="147"/>
    </location>
</feature>
<dbReference type="Proteomes" id="UP000184310">
    <property type="component" value="Unassembled WGS sequence"/>
</dbReference>
<feature type="transmembrane region" description="Helical" evidence="1">
    <location>
        <begin position="251"/>
        <end position="273"/>
    </location>
</feature>
<dbReference type="PANTHER" id="PTHR36435">
    <property type="entry name" value="SLR1288 PROTEIN"/>
    <property type="match status" value="1"/>
</dbReference>
<dbReference type="RefSeq" id="WP_084108934.1">
    <property type="nucleotide sequence ID" value="NZ_FQZB01000015.1"/>
</dbReference>
<feature type="domain" description="CAAX prenyl protease 2/Lysostaphin resistance protein A-like" evidence="2">
    <location>
        <begin position="133"/>
        <end position="218"/>
    </location>
</feature>
<dbReference type="OrthoDB" id="2035856at2"/>
<feature type="transmembrane region" description="Helical" evidence="1">
    <location>
        <begin position="323"/>
        <end position="342"/>
    </location>
</feature>
<keyword evidence="1" id="KW-1133">Transmembrane helix</keyword>
<dbReference type="AlphaFoldDB" id="A0A1M6QUB6"/>
<dbReference type="STRING" id="1121302.SAMN02745163_03455"/>
<feature type="transmembrane region" description="Helical" evidence="1">
    <location>
        <begin position="93"/>
        <end position="118"/>
    </location>
</feature>
<name>A0A1M6QUB6_9CLOT</name>
<evidence type="ECO:0000313" key="4">
    <source>
        <dbReference type="Proteomes" id="UP000184310"/>
    </source>
</evidence>
<feature type="transmembrane region" description="Helical" evidence="1">
    <location>
        <begin position="53"/>
        <end position="73"/>
    </location>
</feature>
<dbReference type="EMBL" id="FQZB01000015">
    <property type="protein sequence ID" value="SHK23765.1"/>
    <property type="molecule type" value="Genomic_DNA"/>
</dbReference>
<dbReference type="Pfam" id="PF02517">
    <property type="entry name" value="Rce1-like"/>
    <property type="match status" value="1"/>
</dbReference>
<dbReference type="InterPro" id="IPR052710">
    <property type="entry name" value="CAAX_protease"/>
</dbReference>
<feature type="transmembrane region" description="Helical" evidence="1">
    <location>
        <begin position="20"/>
        <end position="41"/>
    </location>
</feature>
<dbReference type="PANTHER" id="PTHR36435:SF1">
    <property type="entry name" value="CAAX AMINO TERMINAL PROTEASE FAMILY PROTEIN"/>
    <property type="match status" value="1"/>
</dbReference>
<keyword evidence="1" id="KW-0472">Membrane</keyword>
<evidence type="ECO:0000256" key="1">
    <source>
        <dbReference type="SAM" id="Phobius"/>
    </source>
</evidence>
<gene>
    <name evidence="3" type="ORF">SAMN02745163_03455</name>
</gene>
<evidence type="ECO:0000259" key="2">
    <source>
        <dbReference type="Pfam" id="PF02517"/>
    </source>
</evidence>
<protein>
    <recommendedName>
        <fullName evidence="2">CAAX prenyl protease 2/Lysostaphin resistance protein A-like domain-containing protein</fullName>
    </recommendedName>
</protein>
<keyword evidence="1" id="KW-0812">Transmembrane</keyword>
<reference evidence="3 4" key="1">
    <citation type="submission" date="2016-11" db="EMBL/GenBank/DDBJ databases">
        <authorList>
            <person name="Jaros S."/>
            <person name="Januszkiewicz K."/>
            <person name="Wedrychowicz H."/>
        </authorList>
    </citation>
    <scope>NUCLEOTIDE SEQUENCE [LARGE SCALE GENOMIC DNA]</scope>
    <source>
        <strain evidence="3 4">DSM 21758</strain>
    </source>
</reference>
<keyword evidence="4" id="KW-1185">Reference proteome</keyword>
<dbReference type="InterPro" id="IPR003675">
    <property type="entry name" value="Rce1/LyrA-like_dom"/>
</dbReference>
<evidence type="ECO:0000313" key="3">
    <source>
        <dbReference type="EMBL" id="SHK23765.1"/>
    </source>
</evidence>
<sequence>MQSKESMYKANLKKPKGPIFKANVYFLIIILIQVFGGQLLGPILKKTGFNNGINLSIAHFIFFIIPAIIYIIVTKQSAKKVFRFNKPRIQDILWAFLIGLIAQPVMVFFAVLSSFFFKNDIAQFMQSLDALPYWMMLLIMAVTPAITEEITIRGIVLSGYNQKNKHIAAIMSGILFGIFHLNAQQFLYATALGILFGYMVRVTNSIFVTMVTHFTVNGLQVSMQKFLVPVIQKVSPEKVDATKELTFNMKIAALSSYGVLAIIFGTLLVLIIMKMEKENRKIGIIQPNETKVSRGEYEASFNDGIIELNGNENSYLEYENEKILNIPLVLIIIVYIIIMVLLK</sequence>